<dbReference type="VEuPathDB" id="FungiDB:ASPCADRAFT_202396"/>
<feature type="compositionally biased region" description="Basic and acidic residues" evidence="1">
    <location>
        <begin position="347"/>
        <end position="361"/>
    </location>
</feature>
<feature type="region of interest" description="Disordered" evidence="1">
    <location>
        <begin position="278"/>
        <end position="299"/>
    </location>
</feature>
<dbReference type="Proteomes" id="UP000188318">
    <property type="component" value="Unassembled WGS sequence"/>
</dbReference>
<dbReference type="AlphaFoldDB" id="A0A1R3S1A3"/>
<feature type="region of interest" description="Disordered" evidence="1">
    <location>
        <begin position="330"/>
        <end position="417"/>
    </location>
</feature>
<gene>
    <name evidence="2" type="ORF">ASPCADRAFT_202396</name>
</gene>
<dbReference type="OrthoDB" id="4506823at2759"/>
<organism evidence="2 3">
    <name type="scientific">Aspergillus carbonarius (strain ITEM 5010)</name>
    <dbReference type="NCBI Taxonomy" id="602072"/>
    <lineage>
        <taxon>Eukaryota</taxon>
        <taxon>Fungi</taxon>
        <taxon>Dikarya</taxon>
        <taxon>Ascomycota</taxon>
        <taxon>Pezizomycotina</taxon>
        <taxon>Eurotiomycetes</taxon>
        <taxon>Eurotiomycetidae</taxon>
        <taxon>Eurotiales</taxon>
        <taxon>Aspergillaceae</taxon>
        <taxon>Aspergillus</taxon>
        <taxon>Aspergillus subgen. Circumdati</taxon>
    </lineage>
</organism>
<proteinExistence type="predicted"/>
<sequence>MAEILAAIVASAELTHRSLRCLQSLVSIKHDIERSLYEAERVGRFLTQLIEILNDPHSRYMPQLLPCALWIAQDCSQTCTKLSDVAREMAAKKRKRLTMLMKLHRIRTELEHQKSIFQFTITILLHMGNQPGNYHDIHRDAAVELDATNVETLIHQAERHGSVRRETEAAEADDQPMGNSISSSSSGSALGTDPDDSTSDIDTSLILHPTSNRTSPDFPSRNDSLLRNQGQQPMAGSSSGPTRSQWMQALVAFLTAIWRENAIVNLVHGPAYSGDNRLWLGNQTQPQPQPPRVGGNPFPEGPLDRQTMHLMASVNHSIMHLCNVQPGSEAYGATTGPRQSPILRGPVPERTHASARVHDDSDTFAVPLPGSVPRNGFPQPSPSQLPPFGRSHDHGNSYAHDSPDATPRGIRWETRQKRHNQTEYKSYVDDRMILRKEYPWDDIVLREVWTSLRRQAVNRDALRRYGFEYQEAGRYMHVFAKLTWNQVRRISYTAGQ</sequence>
<accession>A0A1R3S1A3</accession>
<protein>
    <submittedName>
        <fullName evidence="2">Uncharacterized protein</fullName>
    </submittedName>
</protein>
<evidence type="ECO:0000256" key="1">
    <source>
        <dbReference type="SAM" id="MobiDB-lite"/>
    </source>
</evidence>
<keyword evidence="3" id="KW-1185">Reference proteome</keyword>
<evidence type="ECO:0000313" key="3">
    <source>
        <dbReference type="Proteomes" id="UP000188318"/>
    </source>
</evidence>
<evidence type="ECO:0000313" key="2">
    <source>
        <dbReference type="EMBL" id="OOG00550.1"/>
    </source>
</evidence>
<name>A0A1R3S1A3_ASPC5</name>
<feature type="compositionally biased region" description="Basic and acidic residues" evidence="1">
    <location>
        <begin position="156"/>
        <end position="168"/>
    </location>
</feature>
<feature type="region of interest" description="Disordered" evidence="1">
    <location>
        <begin position="156"/>
        <end position="242"/>
    </location>
</feature>
<reference evidence="3" key="1">
    <citation type="journal article" date="2017" name="Genome Biol.">
        <title>Comparative genomics reveals high biological diversity and specific adaptations in the industrially and medically important fungal genus Aspergillus.</title>
        <authorList>
            <person name="de Vries R.P."/>
            <person name="Riley R."/>
            <person name="Wiebenga A."/>
            <person name="Aguilar-Osorio G."/>
            <person name="Amillis S."/>
            <person name="Uchima C.A."/>
            <person name="Anderluh G."/>
            <person name="Asadollahi M."/>
            <person name="Askin M."/>
            <person name="Barry K."/>
            <person name="Battaglia E."/>
            <person name="Bayram O."/>
            <person name="Benocci T."/>
            <person name="Braus-Stromeyer S.A."/>
            <person name="Caldana C."/>
            <person name="Canovas D."/>
            <person name="Cerqueira G.C."/>
            <person name="Chen F."/>
            <person name="Chen W."/>
            <person name="Choi C."/>
            <person name="Clum A."/>
            <person name="Dos Santos R.A."/>
            <person name="Damasio A.R."/>
            <person name="Diallinas G."/>
            <person name="Emri T."/>
            <person name="Fekete E."/>
            <person name="Flipphi M."/>
            <person name="Freyberg S."/>
            <person name="Gallo A."/>
            <person name="Gournas C."/>
            <person name="Habgood R."/>
            <person name="Hainaut M."/>
            <person name="Harispe M.L."/>
            <person name="Henrissat B."/>
            <person name="Hilden K.S."/>
            <person name="Hope R."/>
            <person name="Hossain A."/>
            <person name="Karabika E."/>
            <person name="Karaffa L."/>
            <person name="Karanyi Z."/>
            <person name="Krasevec N."/>
            <person name="Kuo A."/>
            <person name="Kusch H."/>
            <person name="LaButti K."/>
            <person name="Lagendijk E.L."/>
            <person name="Lapidus A."/>
            <person name="Levasseur A."/>
            <person name="Lindquist E."/>
            <person name="Lipzen A."/>
            <person name="Logrieco A.F."/>
            <person name="MacCabe A."/>
            <person name="Maekelae M.R."/>
            <person name="Malavazi I."/>
            <person name="Melin P."/>
            <person name="Meyer V."/>
            <person name="Mielnichuk N."/>
            <person name="Miskei M."/>
            <person name="Molnar A.P."/>
            <person name="Mule G."/>
            <person name="Ngan C.Y."/>
            <person name="Orejas M."/>
            <person name="Orosz E."/>
            <person name="Ouedraogo J.P."/>
            <person name="Overkamp K.M."/>
            <person name="Park H.-S."/>
            <person name="Perrone G."/>
            <person name="Piumi F."/>
            <person name="Punt P.J."/>
            <person name="Ram A.F."/>
            <person name="Ramon A."/>
            <person name="Rauscher S."/>
            <person name="Record E."/>
            <person name="Riano-Pachon D.M."/>
            <person name="Robert V."/>
            <person name="Roehrig J."/>
            <person name="Ruller R."/>
            <person name="Salamov A."/>
            <person name="Salih N.S."/>
            <person name="Samson R.A."/>
            <person name="Sandor E."/>
            <person name="Sanguinetti M."/>
            <person name="Schuetze T."/>
            <person name="Sepcic K."/>
            <person name="Shelest E."/>
            <person name="Sherlock G."/>
            <person name="Sophianopoulou V."/>
            <person name="Squina F.M."/>
            <person name="Sun H."/>
            <person name="Susca A."/>
            <person name="Todd R.B."/>
            <person name="Tsang A."/>
            <person name="Unkles S.E."/>
            <person name="van de Wiele N."/>
            <person name="van Rossen-Uffink D."/>
            <person name="Oliveira J.V."/>
            <person name="Vesth T.C."/>
            <person name="Visser J."/>
            <person name="Yu J.-H."/>
            <person name="Zhou M."/>
            <person name="Andersen M.R."/>
            <person name="Archer D.B."/>
            <person name="Baker S.E."/>
            <person name="Benoit I."/>
            <person name="Brakhage A.A."/>
            <person name="Braus G.H."/>
            <person name="Fischer R."/>
            <person name="Frisvad J.C."/>
            <person name="Goldman G.H."/>
            <person name="Houbraken J."/>
            <person name="Oakley B."/>
            <person name="Pocsi I."/>
            <person name="Scazzocchio C."/>
            <person name="Seiboth B."/>
            <person name="vanKuyk P.A."/>
            <person name="Wortman J."/>
            <person name="Dyer P.S."/>
            <person name="Grigoriev I.V."/>
        </authorList>
    </citation>
    <scope>NUCLEOTIDE SEQUENCE [LARGE SCALE GENOMIC DNA]</scope>
    <source>
        <strain evidence="3">ITEM 5010</strain>
    </source>
</reference>
<feature type="compositionally biased region" description="Polar residues" evidence="1">
    <location>
        <begin position="209"/>
        <end position="242"/>
    </location>
</feature>
<dbReference type="EMBL" id="KV907493">
    <property type="protein sequence ID" value="OOG00550.1"/>
    <property type="molecule type" value="Genomic_DNA"/>
</dbReference>